<evidence type="ECO:0000256" key="1">
    <source>
        <dbReference type="ARBA" id="ARBA00005781"/>
    </source>
</evidence>
<dbReference type="AlphaFoldDB" id="A0A1Z1MS38"/>
<evidence type="ECO:0000256" key="3">
    <source>
        <dbReference type="ARBA" id="ARBA00023274"/>
    </source>
</evidence>
<dbReference type="InterPro" id="IPR038657">
    <property type="entry name" value="Ribosomal_bL19_sf"/>
</dbReference>
<dbReference type="EMBL" id="MF101452">
    <property type="protein sequence ID" value="ARW68581.1"/>
    <property type="molecule type" value="Genomic_DNA"/>
</dbReference>
<dbReference type="SUPFAM" id="SSF50104">
    <property type="entry name" value="Translation proteins SH3-like domain"/>
    <property type="match status" value="1"/>
</dbReference>
<keyword evidence="2 4" id="KW-0689">Ribosomal protein</keyword>
<proteinExistence type="inferred from homology"/>
<dbReference type="PROSITE" id="PS01015">
    <property type="entry name" value="RIBOSOMAL_L19"/>
    <property type="match status" value="1"/>
</dbReference>
<name>A0A1Z1MS38_9FLOR</name>
<reference evidence="5" key="1">
    <citation type="journal article" date="2017" name="J. Phycol.">
        <title>Analysis of chloroplast genomes and a supermatrix inform reclassification of the Rhodomelaceae (Rhodophyta).</title>
        <authorList>
            <person name="Diaz-Tapia P."/>
            <person name="Maggs C.A."/>
            <person name="West J.A."/>
            <person name="Verbruggen H."/>
        </authorList>
    </citation>
    <scope>NUCLEOTIDE SEQUENCE</scope>
    <source>
        <strain evidence="5">PD1676</strain>
    </source>
</reference>
<keyword evidence="3 4" id="KW-0687">Ribonucleoprotein</keyword>
<dbReference type="GO" id="GO:0005840">
    <property type="term" value="C:ribosome"/>
    <property type="evidence" value="ECO:0007669"/>
    <property type="project" value="UniProtKB-KW"/>
</dbReference>
<protein>
    <recommendedName>
        <fullName evidence="4">Large ribosomal subunit protein bL19c</fullName>
    </recommendedName>
</protein>
<evidence type="ECO:0000256" key="4">
    <source>
        <dbReference type="HAMAP-Rule" id="MF_00402"/>
    </source>
</evidence>
<dbReference type="Pfam" id="PF01245">
    <property type="entry name" value="Ribosomal_L19"/>
    <property type="match status" value="1"/>
</dbReference>
<dbReference type="NCBIfam" id="TIGR01024">
    <property type="entry name" value="rplS_bact"/>
    <property type="match status" value="1"/>
</dbReference>
<dbReference type="GO" id="GO:0003735">
    <property type="term" value="F:structural constituent of ribosome"/>
    <property type="evidence" value="ECO:0007669"/>
    <property type="project" value="InterPro"/>
</dbReference>
<dbReference type="PANTHER" id="PTHR15680:SF9">
    <property type="entry name" value="LARGE RIBOSOMAL SUBUNIT PROTEIN BL19M"/>
    <property type="match status" value="1"/>
</dbReference>
<keyword evidence="5" id="KW-0934">Plastid</keyword>
<evidence type="ECO:0000256" key="2">
    <source>
        <dbReference type="ARBA" id="ARBA00022980"/>
    </source>
</evidence>
<accession>A0A1Z1MS38</accession>
<dbReference type="InterPro" id="IPR001857">
    <property type="entry name" value="Ribosomal_bL19"/>
</dbReference>
<evidence type="ECO:0000313" key="5">
    <source>
        <dbReference type="EMBL" id="ARW68581.1"/>
    </source>
</evidence>
<comment type="similarity">
    <text evidence="1 4">Belongs to the bacterial ribosomal protein bL19 family.</text>
</comment>
<dbReference type="PIRSF" id="PIRSF002191">
    <property type="entry name" value="Ribosomal_L19"/>
    <property type="match status" value="1"/>
</dbReference>
<keyword evidence="5" id="KW-0150">Chloroplast</keyword>
<organism evidence="5">
    <name type="scientific">Taenioma perpusillum</name>
    <dbReference type="NCBI Taxonomy" id="210852"/>
    <lineage>
        <taxon>Eukaryota</taxon>
        <taxon>Rhodophyta</taxon>
        <taxon>Florideophyceae</taxon>
        <taxon>Rhodymeniophycidae</taxon>
        <taxon>Ceramiales</taxon>
        <taxon>Delesseriaceae</taxon>
        <taxon>Taenioma</taxon>
    </lineage>
</organism>
<dbReference type="GO" id="GO:1990904">
    <property type="term" value="C:ribonucleoprotein complex"/>
    <property type="evidence" value="ECO:0007669"/>
    <property type="project" value="UniProtKB-KW"/>
</dbReference>
<dbReference type="GeneID" id="33361832"/>
<dbReference type="GO" id="GO:0006412">
    <property type="term" value="P:translation"/>
    <property type="evidence" value="ECO:0007669"/>
    <property type="project" value="UniProtKB-UniRule"/>
</dbReference>
<gene>
    <name evidence="4 5" type="primary">rpl19</name>
</gene>
<dbReference type="InterPro" id="IPR008991">
    <property type="entry name" value="Translation_prot_SH3-like_sf"/>
</dbReference>
<dbReference type="InterPro" id="IPR018257">
    <property type="entry name" value="Ribosomal_bL19_CS"/>
</dbReference>
<dbReference type="Gene3D" id="2.30.30.790">
    <property type="match status" value="1"/>
</dbReference>
<dbReference type="RefSeq" id="YP_009399184.1">
    <property type="nucleotide sequence ID" value="NC_035295.1"/>
</dbReference>
<dbReference type="GO" id="GO:0009507">
    <property type="term" value="C:chloroplast"/>
    <property type="evidence" value="ECO:0007669"/>
    <property type="project" value="UniProtKB-SubCell"/>
</dbReference>
<dbReference type="PANTHER" id="PTHR15680">
    <property type="entry name" value="RIBOSOMAL PROTEIN L19"/>
    <property type="match status" value="1"/>
</dbReference>
<dbReference type="PRINTS" id="PR00061">
    <property type="entry name" value="RIBOSOMALL19"/>
</dbReference>
<geneLocation type="chloroplast" evidence="5"/>
<comment type="subcellular location">
    <subcellularLocation>
        <location evidence="4">Plastid</location>
        <location evidence="4">Chloroplast</location>
    </subcellularLocation>
</comment>
<sequence>MNKNYNSNIIRKIENEFIKTTIPEISIGDSIKLKLLIKEGSKERIQTTGGIVIAKHKNYLQTSITVRKIIYNIGVERIYLIHSPLIKHIEIISRAKVKRSKLYYLRNKFGKASKLKRRV</sequence>
<dbReference type="HAMAP" id="MF_00402">
    <property type="entry name" value="Ribosomal_bL19"/>
    <property type="match status" value="1"/>
</dbReference>